<dbReference type="InterPro" id="IPR003362">
    <property type="entry name" value="Bact_transf"/>
</dbReference>
<keyword evidence="2" id="KW-1133">Transmembrane helix</keyword>
<dbReference type="AlphaFoldDB" id="A0A1Y3U4G3"/>
<feature type="domain" description="Bacterial sugar transferase" evidence="3">
    <location>
        <begin position="55"/>
        <end position="233"/>
    </location>
</feature>
<dbReference type="eggNOG" id="COG2148">
    <property type="taxonomic scope" value="Bacteria"/>
</dbReference>
<dbReference type="EMBL" id="NFHO01000003">
    <property type="protein sequence ID" value="OUN43656.1"/>
    <property type="molecule type" value="Genomic_DNA"/>
</dbReference>
<comment type="similarity">
    <text evidence="1">Belongs to the bacterial sugar transferase family.</text>
</comment>
<name>A0A1Y3U4G3_9ACTN</name>
<evidence type="ECO:0000256" key="1">
    <source>
        <dbReference type="ARBA" id="ARBA00006464"/>
    </source>
</evidence>
<keyword evidence="2" id="KW-0472">Membrane</keyword>
<dbReference type="PANTHER" id="PTHR30576">
    <property type="entry name" value="COLANIC BIOSYNTHESIS UDP-GLUCOSE LIPID CARRIER TRANSFERASE"/>
    <property type="match status" value="1"/>
</dbReference>
<evidence type="ECO:0000256" key="2">
    <source>
        <dbReference type="SAM" id="Phobius"/>
    </source>
</evidence>
<gene>
    <name evidence="4" type="ORF">B5G21_02890</name>
</gene>
<protein>
    <recommendedName>
        <fullName evidence="3">Bacterial sugar transferase domain-containing protein</fullName>
    </recommendedName>
</protein>
<dbReference type="Proteomes" id="UP000196560">
    <property type="component" value="Unassembled WGS sequence"/>
</dbReference>
<comment type="caution">
    <text evidence="4">The sequence shown here is derived from an EMBL/GenBank/DDBJ whole genome shotgun (WGS) entry which is preliminary data.</text>
</comment>
<keyword evidence="5" id="KW-1185">Reference proteome</keyword>
<accession>A0A1Y3U4G3</accession>
<evidence type="ECO:0000313" key="5">
    <source>
        <dbReference type="Proteomes" id="UP000196560"/>
    </source>
</evidence>
<reference evidence="5" key="1">
    <citation type="submission" date="2017-04" db="EMBL/GenBank/DDBJ databases">
        <title>Function of individual gut microbiota members based on whole genome sequencing of pure cultures obtained from chicken caecum.</title>
        <authorList>
            <person name="Medvecky M."/>
            <person name="Cejkova D."/>
            <person name="Polansky O."/>
            <person name="Karasova D."/>
            <person name="Kubasova T."/>
            <person name="Cizek A."/>
            <person name="Rychlik I."/>
        </authorList>
    </citation>
    <scope>NUCLEOTIDE SEQUENCE [LARGE SCALE GENOMIC DNA]</scope>
    <source>
        <strain evidence="5">An70</strain>
    </source>
</reference>
<dbReference type="GO" id="GO:0016780">
    <property type="term" value="F:phosphotransferase activity, for other substituted phosphate groups"/>
    <property type="evidence" value="ECO:0007669"/>
    <property type="project" value="TreeGrafter"/>
</dbReference>
<proteinExistence type="inferred from homology"/>
<feature type="transmembrane region" description="Helical" evidence="2">
    <location>
        <begin position="57"/>
        <end position="79"/>
    </location>
</feature>
<organism evidence="4 5">
    <name type="scientific">Enorma massiliensis</name>
    <dbReference type="NCBI Taxonomy" id="1472761"/>
    <lineage>
        <taxon>Bacteria</taxon>
        <taxon>Bacillati</taxon>
        <taxon>Actinomycetota</taxon>
        <taxon>Coriobacteriia</taxon>
        <taxon>Coriobacteriales</taxon>
        <taxon>Coriobacteriaceae</taxon>
        <taxon>Enorma</taxon>
    </lineage>
</organism>
<dbReference type="PANTHER" id="PTHR30576:SF0">
    <property type="entry name" value="UNDECAPRENYL-PHOSPHATE N-ACETYLGALACTOSAMINYL 1-PHOSPHATE TRANSFERASE-RELATED"/>
    <property type="match status" value="1"/>
</dbReference>
<keyword evidence="2" id="KW-0812">Transmembrane</keyword>
<evidence type="ECO:0000259" key="3">
    <source>
        <dbReference type="Pfam" id="PF02397"/>
    </source>
</evidence>
<dbReference type="STRING" id="1118060.GCA_000311845_01170"/>
<dbReference type="Pfam" id="PF02397">
    <property type="entry name" value="Bac_transf"/>
    <property type="match status" value="1"/>
</dbReference>
<evidence type="ECO:0000313" key="4">
    <source>
        <dbReference type="EMBL" id="OUN43656.1"/>
    </source>
</evidence>
<sequence length="240" mass="26788">MRKEAAELNTAGKYEPGLRENGIPEDVLQKLLPGDDVIELKEPVVGGGLGYRFVKRAFDIVACGCALIVLAIPMAVIAVKIKRESPGPAIYSQERVGKDGKPFKVYKFRSMYIDAESRGAQWAQGDDPRVTPFGRVMRKTRLDEIPQFWNIVKGDMSLIGPRPERPAFCKEFEKRIHGWGYRTKVRPGLSGLAQVTGGYDLLPREKVLLDMEYIEHRSVRMDVSIILKTLGVVSTGEGAR</sequence>